<dbReference type="InterPro" id="IPR004860">
    <property type="entry name" value="LAGLIDADG_dom"/>
</dbReference>
<proteinExistence type="predicted"/>
<feature type="domain" description="DOD-type homing endonuclease" evidence="1">
    <location>
        <begin position="136"/>
        <end position="279"/>
    </location>
</feature>
<sequence>MQAFEGGNLITFVGPPQAGKAQPHRTPVLTPTGWRKIGELVPGDLVIGGDGRPVQAVAVHERGIREVFQVSLDDGTSTVACGDHLWTVHPHALSSRTIDTRTLRNRVATNKRFGMLPVVAPVEYTPAGDLPLGAYLLGLLLGDGGLTGDGVVITLADDELVEAVRAALPAGARITRKGSPRDKNGKLKYGYGIYGTKHWRATGTPPVTAALRQLGLHGHRTEDKFIPESYLHASVEDRKALLAGLLDTDGGMEGNSVTFTTVSPKLADDVRELVLSLGGCVRVRTKNTSYVNYAGERITCRTAYRLSMRLPYGNPFRLARKRERYDDHAKNLRPPNRRIVSVEPEGLDNVRCITVANPDGLYVTENFIVTHNSTSMLLMTMPPRSRARSRCPSALK</sequence>
<dbReference type="PRINTS" id="PR00379">
    <property type="entry name" value="INTEIN"/>
</dbReference>
<dbReference type="SUPFAM" id="SSF55608">
    <property type="entry name" value="Homing endonucleases"/>
    <property type="match status" value="2"/>
</dbReference>
<protein>
    <recommendedName>
        <fullName evidence="1">DOD-type homing endonuclease domain-containing protein</fullName>
    </recommendedName>
</protein>
<comment type="caution">
    <text evidence="2">The sequence shown here is derived from an EMBL/GenBank/DDBJ whole genome shotgun (WGS) entry which is preliminary data.</text>
</comment>
<organism evidence="2 3">
    <name type="scientific">Planotetraspora silvatica</name>
    <dbReference type="NCBI Taxonomy" id="234614"/>
    <lineage>
        <taxon>Bacteria</taxon>
        <taxon>Bacillati</taxon>
        <taxon>Actinomycetota</taxon>
        <taxon>Actinomycetes</taxon>
        <taxon>Streptosporangiales</taxon>
        <taxon>Streptosporangiaceae</taxon>
        <taxon>Planotetraspora</taxon>
    </lineage>
</organism>
<dbReference type="AlphaFoldDB" id="A0A8J3XQS4"/>
<dbReference type="PROSITE" id="PS50819">
    <property type="entry name" value="INTEIN_ENDONUCLEASE"/>
    <property type="match status" value="1"/>
</dbReference>
<dbReference type="InterPro" id="IPR006142">
    <property type="entry name" value="INTEIN"/>
</dbReference>
<dbReference type="SUPFAM" id="SSF51294">
    <property type="entry name" value="Hedgehog/intein (Hint) domain"/>
    <property type="match status" value="1"/>
</dbReference>
<dbReference type="InterPro" id="IPR036844">
    <property type="entry name" value="Hint_dom_sf"/>
</dbReference>
<evidence type="ECO:0000259" key="1">
    <source>
        <dbReference type="PROSITE" id="PS50819"/>
    </source>
</evidence>
<name>A0A8J3XQS4_9ACTN</name>
<dbReference type="Pfam" id="PF14528">
    <property type="entry name" value="LAGLIDADG_3"/>
    <property type="match status" value="1"/>
</dbReference>
<gene>
    <name evidence="2" type="ORF">Psi02_76110</name>
</gene>
<dbReference type="GO" id="GO:0004519">
    <property type="term" value="F:endonuclease activity"/>
    <property type="evidence" value="ECO:0007669"/>
    <property type="project" value="InterPro"/>
</dbReference>
<reference evidence="2" key="1">
    <citation type="submission" date="2021-01" db="EMBL/GenBank/DDBJ databases">
        <title>Whole genome shotgun sequence of Planotetraspora silvatica NBRC 100141.</title>
        <authorList>
            <person name="Komaki H."/>
            <person name="Tamura T."/>
        </authorList>
    </citation>
    <scope>NUCLEOTIDE SEQUENCE</scope>
    <source>
        <strain evidence="2">NBRC 100141</strain>
    </source>
</reference>
<keyword evidence="3" id="KW-1185">Reference proteome</keyword>
<dbReference type="InterPro" id="IPR027434">
    <property type="entry name" value="Homing_endonucl"/>
</dbReference>
<evidence type="ECO:0000313" key="2">
    <source>
        <dbReference type="EMBL" id="GII51187.1"/>
    </source>
</evidence>
<evidence type="ECO:0000313" key="3">
    <source>
        <dbReference type="Proteomes" id="UP000644610"/>
    </source>
</evidence>
<accession>A0A8J3XQS4</accession>
<dbReference type="EMBL" id="BOOQ01000062">
    <property type="protein sequence ID" value="GII51187.1"/>
    <property type="molecule type" value="Genomic_DNA"/>
</dbReference>
<dbReference type="Proteomes" id="UP000644610">
    <property type="component" value="Unassembled WGS sequence"/>
</dbReference>
<dbReference type="InterPro" id="IPR004042">
    <property type="entry name" value="Intein_endonuc_central"/>
</dbReference>
<dbReference type="GO" id="GO:0016539">
    <property type="term" value="P:intein-mediated protein splicing"/>
    <property type="evidence" value="ECO:0007669"/>
    <property type="project" value="InterPro"/>
</dbReference>
<dbReference type="Gene3D" id="3.10.28.10">
    <property type="entry name" value="Homing endonucleases"/>
    <property type="match status" value="1"/>
</dbReference>